<dbReference type="AlphaFoldDB" id="A0A7Z1AVJ3"/>
<accession>A0A7Z1AVJ3</accession>
<evidence type="ECO:0000313" key="2">
    <source>
        <dbReference type="Proteomes" id="UP000185696"/>
    </source>
</evidence>
<gene>
    <name evidence="1" type="ORF">BLA60_27540</name>
</gene>
<protein>
    <submittedName>
        <fullName evidence="1">Uncharacterized protein</fullName>
    </submittedName>
</protein>
<dbReference type="EMBL" id="MSIF01000016">
    <property type="protein sequence ID" value="OLF07328.1"/>
    <property type="molecule type" value="Genomic_DNA"/>
</dbReference>
<reference evidence="1 2" key="1">
    <citation type="submission" date="2016-12" db="EMBL/GenBank/DDBJ databases">
        <title>The draft genome sequence of Actinophytocola xinjiangensis.</title>
        <authorList>
            <person name="Wang W."/>
            <person name="Yuan L."/>
        </authorList>
    </citation>
    <scope>NUCLEOTIDE SEQUENCE [LARGE SCALE GENOMIC DNA]</scope>
    <source>
        <strain evidence="1 2">CGMCC 4.4663</strain>
    </source>
</reference>
<dbReference type="RefSeq" id="WP_075135920.1">
    <property type="nucleotide sequence ID" value="NZ_MSIF01000016.1"/>
</dbReference>
<organism evidence="1 2">
    <name type="scientific">Actinophytocola xinjiangensis</name>
    <dbReference type="NCBI Taxonomy" id="485602"/>
    <lineage>
        <taxon>Bacteria</taxon>
        <taxon>Bacillati</taxon>
        <taxon>Actinomycetota</taxon>
        <taxon>Actinomycetes</taxon>
        <taxon>Pseudonocardiales</taxon>
        <taxon>Pseudonocardiaceae</taxon>
    </lineage>
</organism>
<evidence type="ECO:0000313" key="1">
    <source>
        <dbReference type="EMBL" id="OLF07328.1"/>
    </source>
</evidence>
<dbReference type="Proteomes" id="UP000185696">
    <property type="component" value="Unassembled WGS sequence"/>
</dbReference>
<keyword evidence="2" id="KW-1185">Reference proteome</keyword>
<comment type="caution">
    <text evidence="1">The sequence shown here is derived from an EMBL/GenBank/DDBJ whole genome shotgun (WGS) entry which is preliminary data.</text>
</comment>
<proteinExistence type="predicted"/>
<sequence length="103" mass="10939">MVGRSATSPRIKVTCLDGEQCSLYIEPWGSEFTLARGDVLFVESEAFLTGDVEVSHVAGGIAIAFTADVPIVITDLDGRRLDVLPSHLGVPAHGVHREPTNPG</sequence>
<name>A0A7Z1AVJ3_9PSEU</name>